<evidence type="ECO:0000313" key="4">
    <source>
        <dbReference type="EMBL" id="GMF44572.1"/>
    </source>
</evidence>
<dbReference type="SMART" id="SM00456">
    <property type="entry name" value="WW"/>
    <property type="match status" value="1"/>
</dbReference>
<feature type="compositionally biased region" description="Polar residues" evidence="2">
    <location>
        <begin position="11"/>
        <end position="21"/>
    </location>
</feature>
<evidence type="ECO:0000313" key="5">
    <source>
        <dbReference type="Proteomes" id="UP001165121"/>
    </source>
</evidence>
<feature type="coiled-coil region" evidence="1">
    <location>
        <begin position="741"/>
        <end position="804"/>
    </location>
</feature>
<dbReference type="AlphaFoldDB" id="A0A9W6XQH5"/>
<dbReference type="PROSITE" id="PS01159">
    <property type="entry name" value="WW_DOMAIN_1"/>
    <property type="match status" value="1"/>
</dbReference>
<dbReference type="SUPFAM" id="SSF51045">
    <property type="entry name" value="WW domain"/>
    <property type="match status" value="1"/>
</dbReference>
<evidence type="ECO:0000256" key="1">
    <source>
        <dbReference type="SAM" id="Coils"/>
    </source>
</evidence>
<dbReference type="Gene3D" id="2.20.70.10">
    <property type="match status" value="1"/>
</dbReference>
<proteinExistence type="predicted"/>
<dbReference type="CDD" id="cd00201">
    <property type="entry name" value="WW"/>
    <property type="match status" value="1"/>
</dbReference>
<reference evidence="4" key="1">
    <citation type="submission" date="2023-04" db="EMBL/GenBank/DDBJ databases">
        <title>Phytophthora fragariaefolia NBRC 109709.</title>
        <authorList>
            <person name="Ichikawa N."/>
            <person name="Sato H."/>
            <person name="Tonouchi N."/>
        </authorList>
    </citation>
    <scope>NUCLEOTIDE SEQUENCE</scope>
    <source>
        <strain evidence="4">NBRC 109709</strain>
    </source>
</reference>
<dbReference type="InterPro" id="IPR001202">
    <property type="entry name" value="WW_dom"/>
</dbReference>
<dbReference type="EMBL" id="BSXT01001715">
    <property type="protein sequence ID" value="GMF44572.1"/>
    <property type="molecule type" value="Genomic_DNA"/>
</dbReference>
<keyword evidence="5" id="KW-1185">Reference proteome</keyword>
<evidence type="ECO:0000256" key="2">
    <source>
        <dbReference type="SAM" id="MobiDB-lite"/>
    </source>
</evidence>
<dbReference type="OrthoDB" id="103636at2759"/>
<feature type="compositionally biased region" description="Basic residues" evidence="2">
    <location>
        <begin position="1"/>
        <end position="10"/>
    </location>
</feature>
<dbReference type="Proteomes" id="UP001165121">
    <property type="component" value="Unassembled WGS sequence"/>
</dbReference>
<keyword evidence="1" id="KW-0175">Coiled coil</keyword>
<comment type="caution">
    <text evidence="4">The sequence shown here is derived from an EMBL/GenBank/DDBJ whole genome shotgun (WGS) entry which is preliminary data.</text>
</comment>
<sequence>MPPPYPHRRVQLQTQSRSFQPDNLDPESAIHALPYSEVSLVQAIQTLDETWKSLNDPARIKPLEGKSVTPSTIKVSNTFREALCTLLEIVACFSKPAVVNKSTLVTDCTARVLGCLKRFVAGYLCAKHSIGECCERKCELRLLRVTLLSLLFYMCREPAIACNVVKENLHIFLIKMCAGDEPLGCEGVTLDYQNQDLIDPHDIMITVDPFDWCYRPLCTRLLKENRPEFFIPIGIRPLICLLRGNAIPTDEVSEFELCTHPSKFINKKSTRHRQLPSIFTFLPRDAGERMHVSSKNHHIKLAPLCNNDRYSHFEQREARALWIAVLYEGSIMHLAVRSLIALAINVPRSSAEFKVLLRDGDDIRRVFHAHPPHSSLRLETSLDDDILVDLLPIERIAIEVQTLMRLAHCASSLFNGEHKVESRVGIPQSTSIRNVLRPIKNKGTLVIEAKSKKNGKMLSVLSRLETATEAAEFEFARWEVKYKQQDIDIRQHQRRLVIRKMCADVENLRNHLIESLEVLCTGRQHPDLQQTFTEWIKSLPTLEKLERERQYQHEIRQRQILEQQYLREVIRRREREESQSMHTNDFNVPKESEISMQHGKYQQVLRMQAEIRQLEQRELNDATQTGPVNSQELSGKEKLMVQERLRLIQLENQRREGRELEKMRREDLYYVEHILQAKAKAKEEQEKREQSGKMEKNSIEVHQRYITQMRVKDEEKRVAKRESILMRGEDLVGRQMRFREVEKAKEETQNESYERKAMRAEEHDCRSRWILWDRMLEKQQQEQLKQQRAQARRQKREHQRQEKEIGAAWVQSWDVNGNRYFYNSVTGVSQWELPLA</sequence>
<dbReference type="InterPro" id="IPR036020">
    <property type="entry name" value="WW_dom_sf"/>
</dbReference>
<name>A0A9W6XQH5_9STRA</name>
<accession>A0A9W6XQH5</accession>
<evidence type="ECO:0000259" key="3">
    <source>
        <dbReference type="PROSITE" id="PS50020"/>
    </source>
</evidence>
<feature type="region of interest" description="Disordered" evidence="2">
    <location>
        <begin position="1"/>
        <end position="23"/>
    </location>
</feature>
<dbReference type="Pfam" id="PF00397">
    <property type="entry name" value="WW"/>
    <property type="match status" value="1"/>
</dbReference>
<organism evidence="4 5">
    <name type="scientific">Phytophthora fragariaefolia</name>
    <dbReference type="NCBI Taxonomy" id="1490495"/>
    <lineage>
        <taxon>Eukaryota</taxon>
        <taxon>Sar</taxon>
        <taxon>Stramenopiles</taxon>
        <taxon>Oomycota</taxon>
        <taxon>Peronosporomycetes</taxon>
        <taxon>Peronosporales</taxon>
        <taxon>Peronosporaceae</taxon>
        <taxon>Phytophthora</taxon>
    </lineage>
</organism>
<protein>
    <submittedName>
        <fullName evidence="4">Unnamed protein product</fullName>
    </submittedName>
</protein>
<gene>
    <name evidence="4" type="ORF">Pfra01_001558200</name>
</gene>
<feature type="domain" description="WW" evidence="3">
    <location>
        <begin position="803"/>
        <end position="836"/>
    </location>
</feature>
<dbReference type="PROSITE" id="PS50020">
    <property type="entry name" value="WW_DOMAIN_2"/>
    <property type="match status" value="1"/>
</dbReference>